<feature type="compositionally biased region" description="Basic and acidic residues" evidence="18">
    <location>
        <begin position="104"/>
        <end position="116"/>
    </location>
</feature>
<keyword evidence="8" id="KW-0493">Microtubule</keyword>
<keyword evidence="7" id="KW-0132">Cell division</keyword>
<evidence type="ECO:0000256" key="8">
    <source>
        <dbReference type="ARBA" id="ARBA00022701"/>
    </source>
</evidence>
<comment type="similarity">
    <text evidence="4">Belongs to the DASH complex DAD3 family.</text>
</comment>
<dbReference type="Pfam" id="PF08656">
    <property type="entry name" value="DASH_Dad3"/>
    <property type="match status" value="1"/>
</dbReference>
<accession>A0A2T6ZVE4</accession>
<keyword evidence="14" id="KW-0131">Cell cycle</keyword>
<evidence type="ECO:0000256" key="13">
    <source>
        <dbReference type="ARBA" id="ARBA00023242"/>
    </source>
</evidence>
<evidence type="ECO:0000256" key="14">
    <source>
        <dbReference type="ARBA" id="ARBA00023306"/>
    </source>
</evidence>
<comment type="subcellular location">
    <subcellularLocation>
        <location evidence="3">Chromosome</location>
        <location evidence="3">Centromere</location>
        <location evidence="3">Kinetochore</location>
    </subcellularLocation>
    <subcellularLocation>
        <location evidence="2">Cytoplasm</location>
        <location evidence="2">Cytoskeleton</location>
        <location evidence="2">Spindle</location>
    </subcellularLocation>
    <subcellularLocation>
        <location evidence="1">Nucleus</location>
    </subcellularLocation>
</comment>
<gene>
    <name evidence="19" type="ORF">B9Z19DRAFT_1192617</name>
</gene>
<dbReference type="GO" id="GO:0042729">
    <property type="term" value="C:DASH complex"/>
    <property type="evidence" value="ECO:0007669"/>
    <property type="project" value="InterPro"/>
</dbReference>
<dbReference type="PANTHER" id="PTHR28017:SF1">
    <property type="entry name" value="DASH COMPLEX SUBUNIT DAD3"/>
    <property type="match status" value="1"/>
</dbReference>
<proteinExistence type="inferred from homology"/>
<dbReference type="Proteomes" id="UP000244722">
    <property type="component" value="Unassembled WGS sequence"/>
</dbReference>
<feature type="region of interest" description="Disordered" evidence="18">
    <location>
        <begin position="86"/>
        <end position="116"/>
    </location>
</feature>
<dbReference type="GO" id="GO:0051301">
    <property type="term" value="P:cell division"/>
    <property type="evidence" value="ECO:0007669"/>
    <property type="project" value="UniProtKB-KW"/>
</dbReference>
<dbReference type="STRING" id="42251.A0A2T6ZVE4"/>
<evidence type="ECO:0000256" key="9">
    <source>
        <dbReference type="ARBA" id="ARBA00022776"/>
    </source>
</evidence>
<dbReference type="AlphaFoldDB" id="A0A2T6ZVE4"/>
<evidence type="ECO:0000256" key="17">
    <source>
        <dbReference type="ARBA" id="ARBA00044305"/>
    </source>
</evidence>
<dbReference type="PANTHER" id="PTHR28017">
    <property type="entry name" value="DASH COMPLEX SUBUNIT DAD3"/>
    <property type="match status" value="1"/>
</dbReference>
<evidence type="ECO:0000256" key="10">
    <source>
        <dbReference type="ARBA" id="ARBA00022829"/>
    </source>
</evidence>
<keyword evidence="20" id="KW-1185">Reference proteome</keyword>
<evidence type="ECO:0000313" key="20">
    <source>
        <dbReference type="Proteomes" id="UP000244722"/>
    </source>
</evidence>
<reference evidence="19 20" key="1">
    <citation type="submission" date="2017-04" db="EMBL/GenBank/DDBJ databases">
        <title>Draft genome sequence of Tuber borchii Vittad., a whitish edible truffle.</title>
        <authorList>
            <consortium name="DOE Joint Genome Institute"/>
            <person name="Murat C."/>
            <person name="Kuo A."/>
            <person name="Barry K.W."/>
            <person name="Clum A."/>
            <person name="Dockter R.B."/>
            <person name="Fauchery L."/>
            <person name="Iotti M."/>
            <person name="Kohler A."/>
            <person name="Labutti K."/>
            <person name="Lindquist E.A."/>
            <person name="Lipzen A."/>
            <person name="Ohm R.A."/>
            <person name="Wang M."/>
            <person name="Grigoriev I.V."/>
            <person name="Zambonelli A."/>
            <person name="Martin F.M."/>
        </authorList>
    </citation>
    <scope>NUCLEOTIDE SEQUENCE [LARGE SCALE GENOMIC DNA]</scope>
    <source>
        <strain evidence="19 20">Tbo3840</strain>
    </source>
</reference>
<dbReference type="GO" id="GO:0008608">
    <property type="term" value="P:attachment of spindle microtubules to kinetochore"/>
    <property type="evidence" value="ECO:0007669"/>
    <property type="project" value="InterPro"/>
</dbReference>
<evidence type="ECO:0000313" key="19">
    <source>
        <dbReference type="EMBL" id="PUU79446.1"/>
    </source>
</evidence>
<evidence type="ECO:0000256" key="18">
    <source>
        <dbReference type="SAM" id="MobiDB-lite"/>
    </source>
</evidence>
<name>A0A2T6ZVE4_TUBBO</name>
<keyword evidence="11" id="KW-0995">Kinetochore</keyword>
<evidence type="ECO:0000256" key="2">
    <source>
        <dbReference type="ARBA" id="ARBA00004186"/>
    </source>
</evidence>
<evidence type="ECO:0000256" key="7">
    <source>
        <dbReference type="ARBA" id="ARBA00022618"/>
    </source>
</evidence>
<organism evidence="19 20">
    <name type="scientific">Tuber borchii</name>
    <name type="common">White truffle</name>
    <dbReference type="NCBI Taxonomy" id="42251"/>
    <lineage>
        <taxon>Eukaryota</taxon>
        <taxon>Fungi</taxon>
        <taxon>Dikarya</taxon>
        <taxon>Ascomycota</taxon>
        <taxon>Pezizomycotina</taxon>
        <taxon>Pezizomycetes</taxon>
        <taxon>Pezizales</taxon>
        <taxon>Tuberaceae</taxon>
        <taxon>Tuber</taxon>
    </lineage>
</organism>
<dbReference type="InterPro" id="IPR013965">
    <property type="entry name" value="DASH_Dad3"/>
</dbReference>
<evidence type="ECO:0000256" key="3">
    <source>
        <dbReference type="ARBA" id="ARBA00004629"/>
    </source>
</evidence>
<sequence>MSTTPPHHTPASGPGLLTPLEQEILDEYTRLLHNMNSLSASIAETAGTPTAKILDSLRGLERKTGLVFTLLKASVYSMVLQQQLDVEGREGEGGGGSGDGGEGYGKEEGGDESRFD</sequence>
<dbReference type="OrthoDB" id="2443965at2759"/>
<dbReference type="GO" id="GO:0051010">
    <property type="term" value="F:microtubule plus-end binding"/>
    <property type="evidence" value="ECO:0007669"/>
    <property type="project" value="TreeGrafter"/>
</dbReference>
<feature type="compositionally biased region" description="Gly residues" evidence="18">
    <location>
        <begin position="93"/>
        <end position="103"/>
    </location>
</feature>
<evidence type="ECO:0000256" key="5">
    <source>
        <dbReference type="ARBA" id="ARBA00022454"/>
    </source>
</evidence>
<evidence type="ECO:0000256" key="11">
    <source>
        <dbReference type="ARBA" id="ARBA00022838"/>
    </source>
</evidence>
<keyword evidence="10" id="KW-0159">Chromosome partition</keyword>
<dbReference type="GO" id="GO:0072686">
    <property type="term" value="C:mitotic spindle"/>
    <property type="evidence" value="ECO:0007669"/>
    <property type="project" value="InterPro"/>
</dbReference>
<evidence type="ECO:0000256" key="12">
    <source>
        <dbReference type="ARBA" id="ARBA00023212"/>
    </source>
</evidence>
<keyword evidence="5" id="KW-0158">Chromosome</keyword>
<keyword evidence="15" id="KW-0137">Centromere</keyword>
<dbReference type="EMBL" id="NESQ01000092">
    <property type="protein sequence ID" value="PUU79446.1"/>
    <property type="molecule type" value="Genomic_DNA"/>
</dbReference>
<evidence type="ECO:0000256" key="15">
    <source>
        <dbReference type="ARBA" id="ARBA00023328"/>
    </source>
</evidence>
<evidence type="ECO:0000256" key="6">
    <source>
        <dbReference type="ARBA" id="ARBA00022490"/>
    </source>
</evidence>
<keyword evidence="6" id="KW-0963">Cytoplasm</keyword>
<comment type="caution">
    <text evidence="19">The sequence shown here is derived from an EMBL/GenBank/DDBJ whole genome shotgun (WGS) entry which is preliminary data.</text>
</comment>
<evidence type="ECO:0000256" key="16">
    <source>
        <dbReference type="ARBA" id="ARBA00044179"/>
    </source>
</evidence>
<keyword evidence="12" id="KW-0206">Cytoskeleton</keyword>
<evidence type="ECO:0000256" key="4">
    <source>
        <dbReference type="ARBA" id="ARBA00006277"/>
    </source>
</evidence>
<dbReference type="GO" id="GO:0005874">
    <property type="term" value="C:microtubule"/>
    <property type="evidence" value="ECO:0007669"/>
    <property type="project" value="UniProtKB-KW"/>
</dbReference>
<evidence type="ECO:0000256" key="1">
    <source>
        <dbReference type="ARBA" id="ARBA00004123"/>
    </source>
</evidence>
<keyword evidence="13" id="KW-0539">Nucleus</keyword>
<protein>
    <recommendedName>
        <fullName evidence="16">DASH complex subunit DAD3</fullName>
    </recommendedName>
    <alternativeName>
        <fullName evidence="17">Outer kinetochore protein DAD3</fullName>
    </alternativeName>
</protein>
<keyword evidence="9" id="KW-0498">Mitosis</keyword>